<protein>
    <submittedName>
        <fullName evidence="2">Uncharacterized protein</fullName>
    </submittedName>
</protein>
<evidence type="ECO:0000256" key="1">
    <source>
        <dbReference type="SAM" id="Coils"/>
    </source>
</evidence>
<evidence type="ECO:0000313" key="2">
    <source>
        <dbReference type="EMBL" id="XCI77510.1"/>
    </source>
</evidence>
<keyword evidence="1" id="KW-0175">Coiled coil</keyword>
<organism evidence="2">
    <name type="scientific">Rhizobium phage LG08</name>
    <dbReference type="NCBI Taxonomy" id="3129229"/>
    <lineage>
        <taxon>Viruses</taxon>
        <taxon>Duplodnaviria</taxon>
        <taxon>Heunggongvirae</taxon>
        <taxon>Uroviricota</taxon>
        <taxon>Caudoviricetes</taxon>
    </lineage>
</organism>
<reference evidence="2" key="1">
    <citation type="submission" date="2024-03" db="EMBL/GenBank/DDBJ databases">
        <authorList>
            <person name="Chantapakul B."/>
            <person name="Wang S."/>
        </authorList>
    </citation>
    <scope>NUCLEOTIDE SEQUENCE</scope>
</reference>
<sequence>MKCHEMKFVDRVKAHETEGDAIDEFIAEMARIIYTFRNGDVMEKKYVFDRFSIDKFEDNSYYNWEGPKWKKGELCISVCFEWSYQGGCDDIYITFPAAWADMDYSEWREIELARIRDENKVINAENDAREAEEARKTEQAERELYQKLRKKYEGLTK</sequence>
<feature type="coiled-coil region" evidence="1">
    <location>
        <begin position="112"/>
        <end position="151"/>
    </location>
</feature>
<proteinExistence type="predicted"/>
<dbReference type="EMBL" id="PP429226">
    <property type="protein sequence ID" value="XCI77510.1"/>
    <property type="molecule type" value="Genomic_DNA"/>
</dbReference>
<name>A0AAU8HY13_9CAUD</name>
<accession>A0AAU8HY13</accession>
<gene>
    <name evidence="2" type="ORF">LDCGVIBL_CDS0152</name>
</gene>